<dbReference type="InterPro" id="IPR050951">
    <property type="entry name" value="Retrovirus_Pol_polyprotein"/>
</dbReference>
<dbReference type="InterPro" id="IPR036397">
    <property type="entry name" value="RNaseH_sf"/>
</dbReference>
<dbReference type="SUPFAM" id="SSF53098">
    <property type="entry name" value="Ribonuclease H-like"/>
    <property type="match status" value="1"/>
</dbReference>
<dbReference type="InterPro" id="IPR012337">
    <property type="entry name" value="RNaseH-like_sf"/>
</dbReference>
<feature type="domain" description="Integrase catalytic" evidence="1">
    <location>
        <begin position="1"/>
        <end position="94"/>
    </location>
</feature>
<evidence type="ECO:0000313" key="3">
    <source>
        <dbReference type="Proteomes" id="UP000825935"/>
    </source>
</evidence>
<dbReference type="EMBL" id="CM035435">
    <property type="protein sequence ID" value="KAH7290587.1"/>
    <property type="molecule type" value="Genomic_DNA"/>
</dbReference>
<evidence type="ECO:0000259" key="1">
    <source>
        <dbReference type="PROSITE" id="PS50994"/>
    </source>
</evidence>
<evidence type="ECO:0000313" key="2">
    <source>
        <dbReference type="EMBL" id="KAH7290587.1"/>
    </source>
</evidence>
<dbReference type="OMA" id="WVETMAS"/>
<dbReference type="Proteomes" id="UP000825935">
    <property type="component" value="Chromosome 30"/>
</dbReference>
<accession>A0A8T2R3L2</accession>
<dbReference type="PANTHER" id="PTHR37984">
    <property type="entry name" value="PROTEIN CBG26694"/>
    <property type="match status" value="1"/>
</dbReference>
<dbReference type="PANTHER" id="PTHR37984:SF5">
    <property type="entry name" value="PROTEIN NYNRIN-LIKE"/>
    <property type="match status" value="1"/>
</dbReference>
<organism evidence="2 3">
    <name type="scientific">Ceratopteris richardii</name>
    <name type="common">Triangle waterfern</name>
    <dbReference type="NCBI Taxonomy" id="49495"/>
    <lineage>
        <taxon>Eukaryota</taxon>
        <taxon>Viridiplantae</taxon>
        <taxon>Streptophyta</taxon>
        <taxon>Embryophyta</taxon>
        <taxon>Tracheophyta</taxon>
        <taxon>Polypodiopsida</taxon>
        <taxon>Polypodiidae</taxon>
        <taxon>Polypodiales</taxon>
        <taxon>Pteridineae</taxon>
        <taxon>Pteridaceae</taxon>
        <taxon>Parkerioideae</taxon>
        <taxon>Ceratopteris</taxon>
    </lineage>
</organism>
<dbReference type="PROSITE" id="PS50994">
    <property type="entry name" value="INTEGRASE"/>
    <property type="match status" value="1"/>
</dbReference>
<gene>
    <name evidence="2" type="ORF">KP509_30G055900</name>
</gene>
<comment type="caution">
    <text evidence="2">The sequence shown here is derived from an EMBL/GenBank/DDBJ whole genome shotgun (WGS) entry which is preliminary data.</text>
</comment>
<dbReference type="AlphaFoldDB" id="A0A8T2R3L2"/>
<dbReference type="OrthoDB" id="1731372at2759"/>
<proteinExistence type="predicted"/>
<reference evidence="2" key="1">
    <citation type="submission" date="2021-08" db="EMBL/GenBank/DDBJ databases">
        <title>WGS assembly of Ceratopteris richardii.</title>
        <authorList>
            <person name="Marchant D.B."/>
            <person name="Chen G."/>
            <person name="Jenkins J."/>
            <person name="Shu S."/>
            <person name="Leebens-Mack J."/>
            <person name="Grimwood J."/>
            <person name="Schmutz J."/>
            <person name="Soltis P."/>
            <person name="Soltis D."/>
            <person name="Chen Z.-H."/>
        </authorList>
    </citation>
    <scope>NUCLEOTIDE SEQUENCE</scope>
    <source>
        <strain evidence="2">Whitten #5841</strain>
        <tissue evidence="2">Leaf</tissue>
    </source>
</reference>
<name>A0A8T2R3L2_CERRI</name>
<keyword evidence="3" id="KW-1185">Reference proteome</keyword>
<dbReference type="GO" id="GO:0015074">
    <property type="term" value="P:DNA integration"/>
    <property type="evidence" value="ECO:0007669"/>
    <property type="project" value="InterPro"/>
</dbReference>
<protein>
    <recommendedName>
        <fullName evidence="1">Integrase catalytic domain-containing protein</fullName>
    </recommendedName>
</protein>
<sequence length="94" mass="10868">MGSIYPLAYPSKAKYLLVATNYATKWVKFIASVDCTLDTVAKFLYEHIFCRYGCPNEVTINQGTHFFNKTLTIIFKKYKIFQKKSCAYYPRANG</sequence>
<dbReference type="InterPro" id="IPR001584">
    <property type="entry name" value="Integrase_cat-core"/>
</dbReference>
<dbReference type="GO" id="GO:0003676">
    <property type="term" value="F:nucleic acid binding"/>
    <property type="evidence" value="ECO:0007669"/>
    <property type="project" value="InterPro"/>
</dbReference>
<dbReference type="Gene3D" id="3.30.420.10">
    <property type="entry name" value="Ribonuclease H-like superfamily/Ribonuclease H"/>
    <property type="match status" value="1"/>
</dbReference>